<reference evidence="4" key="1">
    <citation type="submission" date="2009-07" db="EMBL/GenBank/DDBJ databases">
        <title>Complete sequence of chromosome of Methylovorus sp. SIP3-4.</title>
        <authorList>
            <person name="Lucas S."/>
            <person name="Copeland A."/>
            <person name="Lapidus A."/>
            <person name="Glavina del Rio T."/>
            <person name="Tice H."/>
            <person name="Bruce D."/>
            <person name="Goodwin L."/>
            <person name="Pitluck S."/>
            <person name="Clum A."/>
            <person name="Larimer F."/>
            <person name="Land M."/>
            <person name="Hauser L."/>
            <person name="Kyrpides N."/>
            <person name="Mikhailova N."/>
            <person name="Kayluzhnaya M."/>
            <person name="Chistoserdova L."/>
        </authorList>
    </citation>
    <scope>NUCLEOTIDE SEQUENCE [LARGE SCALE GENOMIC DNA]</scope>
    <source>
        <strain evidence="4">SIP3-4</strain>
    </source>
</reference>
<evidence type="ECO:0000313" key="4">
    <source>
        <dbReference type="Proteomes" id="UP000002743"/>
    </source>
</evidence>
<dbReference type="HOGENOM" id="CLU_093443_0_0_4"/>
<evidence type="ECO:0000256" key="1">
    <source>
        <dbReference type="SAM" id="SignalP"/>
    </source>
</evidence>
<gene>
    <name evidence="3" type="ordered locus">Msip34_0935</name>
</gene>
<proteinExistence type="predicted"/>
<keyword evidence="1" id="KW-0732">Signal</keyword>
<sequence length="261" mass="27445" precursor="true">MNKIKIGLLIGLAAFSLNASATSFKYGKGDNHDRDGKYSTSKDGCAVCDPDNSIFGSDFKEGKSTQTFKNFIPDTDATFTAVGGNFQKKTQDGYTGVGVSGKTSGEIDIGERIDVSFTKNILITNITLGLLFDGPEYGDVNETAKITATFLDGTQSDFFLTATGLTTATWTGPGTVSNISEASYGEGALWAIANPFGDKRVSALSFTAVTGLCGSGKCNNQSDYVLHCISAVPEPSTYAMMMAGIAAVGFSARRKAKKTQA</sequence>
<reference evidence="3 4" key="2">
    <citation type="journal article" date="2011" name="J. Bacteriol.">
        <title>Genomes of three methylotrophs from a single niche uncover genetic and metabolic divergence of Methylophilaceae.</title>
        <authorList>
            <person name="Lapidus A."/>
            <person name="Clum A."/>
            <person name="Labutti K."/>
            <person name="Kaluzhnaya M.G."/>
            <person name="Lim S."/>
            <person name="Beck D.A."/>
            <person name="Glavina Del Rio T."/>
            <person name="Nolan M."/>
            <person name="Mavromatis K."/>
            <person name="Huntemann M."/>
            <person name="Lucas S."/>
            <person name="Lidstrom M.E."/>
            <person name="Ivanova N."/>
            <person name="Chistoserdova L."/>
        </authorList>
    </citation>
    <scope>NUCLEOTIDE SEQUENCE [LARGE SCALE GENOMIC DNA]</scope>
    <source>
        <strain evidence="3 4">SIP3-4</strain>
    </source>
</reference>
<dbReference type="InterPro" id="IPR013424">
    <property type="entry name" value="Ice-binding_C"/>
</dbReference>
<dbReference type="RefSeq" id="WP_015829720.1">
    <property type="nucleotide sequence ID" value="NC_012969.1"/>
</dbReference>
<evidence type="ECO:0000313" key="3">
    <source>
        <dbReference type="EMBL" id="ACT50183.1"/>
    </source>
</evidence>
<dbReference type="Pfam" id="PF07589">
    <property type="entry name" value="PEP-CTERM"/>
    <property type="match status" value="1"/>
</dbReference>
<dbReference type="OrthoDB" id="8905710at2"/>
<evidence type="ECO:0000259" key="2">
    <source>
        <dbReference type="Pfam" id="PF07589"/>
    </source>
</evidence>
<dbReference type="NCBIfam" id="TIGR02595">
    <property type="entry name" value="PEP_CTERM"/>
    <property type="match status" value="1"/>
</dbReference>
<dbReference type="eggNOG" id="ENOG50332H7">
    <property type="taxonomic scope" value="Bacteria"/>
</dbReference>
<dbReference type="EMBL" id="CP001674">
    <property type="protein sequence ID" value="ACT50183.1"/>
    <property type="molecule type" value="Genomic_DNA"/>
</dbReference>
<dbReference type="KEGG" id="mei:Msip34_0935"/>
<organism evidence="3 4">
    <name type="scientific">Methylovorus glucosotrophus (strain SIP3-4)</name>
    <dbReference type="NCBI Taxonomy" id="582744"/>
    <lineage>
        <taxon>Bacteria</taxon>
        <taxon>Pseudomonadati</taxon>
        <taxon>Pseudomonadota</taxon>
        <taxon>Betaproteobacteria</taxon>
        <taxon>Nitrosomonadales</taxon>
        <taxon>Methylophilaceae</taxon>
        <taxon>Methylovorus</taxon>
    </lineage>
</organism>
<dbReference type="AlphaFoldDB" id="C6XCA8"/>
<keyword evidence="4" id="KW-1185">Reference proteome</keyword>
<dbReference type="Proteomes" id="UP000002743">
    <property type="component" value="Chromosome"/>
</dbReference>
<feature type="chain" id="PRO_5002973860" description="Ice-binding protein C-terminal domain-containing protein" evidence="1">
    <location>
        <begin position="22"/>
        <end position="261"/>
    </location>
</feature>
<feature type="domain" description="Ice-binding protein C-terminal" evidence="2">
    <location>
        <begin position="231"/>
        <end position="255"/>
    </location>
</feature>
<protein>
    <recommendedName>
        <fullName evidence="2">Ice-binding protein C-terminal domain-containing protein</fullName>
    </recommendedName>
</protein>
<name>C6XCA8_METGS</name>
<feature type="signal peptide" evidence="1">
    <location>
        <begin position="1"/>
        <end position="21"/>
    </location>
</feature>
<accession>C6XCA8</accession>